<dbReference type="Gene3D" id="3.40.50.150">
    <property type="entry name" value="Vaccinia Virus protein VP39"/>
    <property type="match status" value="1"/>
</dbReference>
<comment type="caution">
    <text evidence="1">The sequence shown here is derived from an EMBL/GenBank/DDBJ whole genome shotgun (WGS) entry which is preliminary data.</text>
</comment>
<dbReference type="Proteomes" id="UP001642464">
    <property type="component" value="Unassembled WGS sequence"/>
</dbReference>
<dbReference type="SUPFAM" id="SSF53335">
    <property type="entry name" value="S-adenosyl-L-methionine-dependent methyltransferases"/>
    <property type="match status" value="1"/>
</dbReference>
<dbReference type="InterPro" id="IPR029063">
    <property type="entry name" value="SAM-dependent_MTases_sf"/>
</dbReference>
<name>A0ABP0RXG2_9DINO</name>
<accession>A0ABP0RXG2</accession>
<reference evidence="1 2" key="1">
    <citation type="submission" date="2024-02" db="EMBL/GenBank/DDBJ databases">
        <authorList>
            <person name="Chen Y."/>
            <person name="Shah S."/>
            <person name="Dougan E. K."/>
            <person name="Thang M."/>
            <person name="Chan C."/>
        </authorList>
    </citation>
    <scope>NUCLEOTIDE SEQUENCE [LARGE SCALE GENOMIC DNA]</scope>
</reference>
<dbReference type="CDD" id="cd02440">
    <property type="entry name" value="AdoMet_MTases"/>
    <property type="match status" value="1"/>
</dbReference>
<dbReference type="PANTHER" id="PTHR32379">
    <property type="entry name" value="GUANIDINOACETATE N-METHYLTRANSFERASE"/>
    <property type="match status" value="1"/>
</dbReference>
<protein>
    <submittedName>
        <fullName evidence="1">Guanidinoacetate N-methyltransferase A</fullName>
    </submittedName>
</protein>
<dbReference type="InterPro" id="IPR051038">
    <property type="entry name" value="RMT2/GAMT_Mtase"/>
</dbReference>
<gene>
    <name evidence="1" type="ORF">SCF082_LOCUS48668</name>
</gene>
<evidence type="ECO:0000313" key="1">
    <source>
        <dbReference type="EMBL" id="CAK9104273.1"/>
    </source>
</evidence>
<dbReference type="PANTHER" id="PTHR32379:SF1">
    <property type="entry name" value="GUANIDINOACETATE N-METHYLTRANSFERASE"/>
    <property type="match status" value="1"/>
</dbReference>
<organism evidence="1 2">
    <name type="scientific">Durusdinium trenchii</name>
    <dbReference type="NCBI Taxonomy" id="1381693"/>
    <lineage>
        <taxon>Eukaryota</taxon>
        <taxon>Sar</taxon>
        <taxon>Alveolata</taxon>
        <taxon>Dinophyceae</taxon>
        <taxon>Suessiales</taxon>
        <taxon>Symbiodiniaceae</taxon>
        <taxon>Durusdinium</taxon>
    </lineage>
</organism>
<evidence type="ECO:0000313" key="2">
    <source>
        <dbReference type="Proteomes" id="UP001642464"/>
    </source>
</evidence>
<sequence>MPSTWPKPIATVPASIPTPASRAQPLLAGGVSSHTLPPSVVDPLSSSLTALLASWQTVHRGLHGIAAGQALESSVQLALDAMSAELERWQAMHRMHPERFQLLFRFPRQRIGRELHQVLQLGPDPTSWTRRRSLIQSCASVAARLQLMSITPQEEKMWQIFSTLEVEEAEAGILGAQQSFGKHLHLKGGATGQIQLMQDWEWPYMFALADAGFQIALQNTLRSGSKSLRILEVGWGQGISGRRLWDHAASAGRGFGVAYEVVELHPRVAADARERALQQASQGGLVPSVHVHDGPWQKILATLPANSYDLIFYDPLNISPRYIGEAQFFEPWGLPVCVFEALQFYRLLKLGGVVVQYAISHRTSTVKMLQEQLAPLFRELRLTRVEGLKPEADSSYVTTAEAADLFVPAFIK</sequence>
<dbReference type="EMBL" id="CAXAMM010042350">
    <property type="protein sequence ID" value="CAK9104273.1"/>
    <property type="molecule type" value="Genomic_DNA"/>
</dbReference>
<keyword evidence="2" id="KW-1185">Reference proteome</keyword>
<proteinExistence type="predicted"/>